<dbReference type="EMBL" id="QAPG01001055">
    <property type="protein sequence ID" value="TDZ28226.1"/>
    <property type="molecule type" value="Genomic_DNA"/>
</dbReference>
<dbReference type="AlphaFoldDB" id="A0A4R8PVE7"/>
<evidence type="ECO:0000256" key="1">
    <source>
        <dbReference type="SAM" id="MobiDB-lite"/>
    </source>
</evidence>
<keyword evidence="3" id="KW-1185">Reference proteome</keyword>
<feature type="region of interest" description="Disordered" evidence="1">
    <location>
        <begin position="97"/>
        <end position="119"/>
    </location>
</feature>
<protein>
    <submittedName>
        <fullName evidence="2">Uncharacterized protein</fullName>
    </submittedName>
</protein>
<name>A0A4R8PVE7_9PEZI</name>
<gene>
    <name evidence="2" type="ORF">C8035_v000861</name>
</gene>
<accession>A0A4R8PVE7</accession>
<evidence type="ECO:0000313" key="2">
    <source>
        <dbReference type="EMBL" id="TDZ28226.1"/>
    </source>
</evidence>
<sequence length="147" mass="16237">MPSLPHRPVLTHRDGTSSFASLHNSDVYYSNDEIAVLYDVVSAAQGNLNHLPEGERLATNALFQAYDTVLPLHGIDPEEDHHISRLVFRVGGERGDAGARNRNSFKLTRERKPPPPNPSLLFPALNPSCTWLKACSKTLQRAISEGI</sequence>
<evidence type="ECO:0000313" key="3">
    <source>
        <dbReference type="Proteomes" id="UP000295083"/>
    </source>
</evidence>
<proteinExistence type="predicted"/>
<organism evidence="2 3">
    <name type="scientific">Colletotrichum spinosum</name>
    <dbReference type="NCBI Taxonomy" id="1347390"/>
    <lineage>
        <taxon>Eukaryota</taxon>
        <taxon>Fungi</taxon>
        <taxon>Dikarya</taxon>
        <taxon>Ascomycota</taxon>
        <taxon>Pezizomycotina</taxon>
        <taxon>Sordariomycetes</taxon>
        <taxon>Hypocreomycetidae</taxon>
        <taxon>Glomerellales</taxon>
        <taxon>Glomerellaceae</taxon>
        <taxon>Colletotrichum</taxon>
        <taxon>Colletotrichum orbiculare species complex</taxon>
    </lineage>
</organism>
<comment type="caution">
    <text evidence="2">The sequence shown here is derived from an EMBL/GenBank/DDBJ whole genome shotgun (WGS) entry which is preliminary data.</text>
</comment>
<reference evidence="2 3" key="1">
    <citation type="submission" date="2018-11" db="EMBL/GenBank/DDBJ databases">
        <title>Genome sequence and assembly of Colletotrichum spinosum.</title>
        <authorList>
            <person name="Gan P."/>
            <person name="Shirasu K."/>
        </authorList>
    </citation>
    <scope>NUCLEOTIDE SEQUENCE [LARGE SCALE GENOMIC DNA]</scope>
    <source>
        <strain evidence="2 3">CBS 515.97</strain>
    </source>
</reference>
<dbReference type="Proteomes" id="UP000295083">
    <property type="component" value="Unassembled WGS sequence"/>
</dbReference>